<dbReference type="GO" id="GO:0003700">
    <property type="term" value="F:DNA-binding transcription factor activity"/>
    <property type="evidence" value="ECO:0007669"/>
    <property type="project" value="InterPro"/>
</dbReference>
<keyword evidence="9" id="KW-1185">Reference proteome</keyword>
<feature type="region of interest" description="Disordered" evidence="5">
    <location>
        <begin position="535"/>
        <end position="568"/>
    </location>
</feature>
<dbReference type="Pfam" id="PF02042">
    <property type="entry name" value="RWP-RK"/>
    <property type="match status" value="1"/>
</dbReference>
<evidence type="ECO:0000313" key="8">
    <source>
        <dbReference type="EMBL" id="RWR90584.1"/>
    </source>
</evidence>
<dbReference type="GO" id="GO:0003677">
    <property type="term" value="F:DNA binding"/>
    <property type="evidence" value="ECO:0007669"/>
    <property type="project" value="UniProtKB-KW"/>
</dbReference>
<evidence type="ECO:0000259" key="7">
    <source>
        <dbReference type="PROSITE" id="PS51745"/>
    </source>
</evidence>
<dbReference type="FunFam" id="3.10.20.90:FF:000186">
    <property type="entry name" value="RWP-RK domain-containing protein"/>
    <property type="match status" value="1"/>
</dbReference>
<feature type="compositionally biased region" description="Basic and acidic residues" evidence="5">
    <location>
        <begin position="539"/>
        <end position="549"/>
    </location>
</feature>
<dbReference type="OrthoDB" id="6270329at2759"/>
<sequence>MGDAVSPPGAILGAISDTSLDIDLMDDLLLGGCWLETVQSHDLFQLGTSTSAALLNSSCFSLSDINISGSNPNPPQSTAQEDLVTSVLPGNPPSVEAQTEILIGTQYLSQNTIETAECTSQLESYPATGGRSLDEFEKVSLSSDVSQRRWIEPGANLGPTSSVKERLKQALGYIKEFTKDSDVLVQIWVPVNRGGRHVLTTQDQPFSLDTSCQKLVNYRTVSMNYEFPADENSNEAVGLPGRVFLGRLPEWTPDVRYFSSYEYPRINYAQQIDVRGALALPVFERGSRVCLGVVEVVMTKAKIKYHSELESICSALQAVNLRSSEVVTVPRLKVSNNSYQVVLPEILEVLRAVCESHRLPLAQTWVPCIQQGKKGSRHSEENYAVCVSTVDDACYVADPHICGFHEACSEHHLVKGQGVVGKAFTTNQPCFSEDITAFSLTQYPLSHYARMFGLRAAVAIRLRSFYTGTADYVLEFFLPIECLDSEEQKMMLSLLSMILQQACQSLRVVTDKELEDESVLQINQVVPSVGVLTTSFSGDDGRQNQEKNPTKGQRPNSVQAQQKGKTPMVSTMPLECQKKATDGFNVSTHWDCPEGTMGAGEIYPELKLHYQDSVKDSVRHGDSSFSELSISNAGKVTSKRRTKIEKSISLQVLRQYFAGSLKDAAKSIGGNPCFNVSNVYEKETRVLMNVTEKFRDLLKRTPNQDWELFLLAIPKHIWHDVNYSLHRYVCPTTLKRICRKHGITRWPSRKIKKVGHSLKKLQVVIDSVQGVGRDFHISSFYENFPHISGSNLTSPKLSGRSTSSGLKQPTGPPASSNMHPEDVLGIRTAPTRSPSSTCSQSSNSSLCCSTGVPQHSHACQVVASEDTSMVEKESAVLKKAYSEAELLAFTKDEQKPPARSLSHISLSEHPSLDRSLSPLSKASCHMPTDGSSFKVKVMYRDDKVRFRMQPSWRFQDLQQEIAKRFNIDDVSTFDLKYLDDDSEWVLLTCDDDLQECRDIYKSACAHAVKLSVHHIVHPTPKNSLGSSGPR</sequence>
<evidence type="ECO:0000256" key="3">
    <source>
        <dbReference type="ARBA" id="ARBA00023163"/>
    </source>
</evidence>
<dbReference type="InterPro" id="IPR034891">
    <property type="entry name" value="PB1_NLP"/>
</dbReference>
<evidence type="ECO:0000313" key="9">
    <source>
        <dbReference type="Proteomes" id="UP000283530"/>
    </source>
</evidence>
<evidence type="ECO:0000256" key="4">
    <source>
        <dbReference type="ARBA" id="ARBA00023242"/>
    </source>
</evidence>
<feature type="region of interest" description="Disordered" evidence="5">
    <location>
        <begin position="792"/>
        <end position="821"/>
    </location>
</feature>
<dbReference type="PANTHER" id="PTHR32002">
    <property type="entry name" value="PROTEIN NLP8"/>
    <property type="match status" value="1"/>
</dbReference>
<organism evidence="8 9">
    <name type="scientific">Cinnamomum micranthum f. kanehirae</name>
    <dbReference type="NCBI Taxonomy" id="337451"/>
    <lineage>
        <taxon>Eukaryota</taxon>
        <taxon>Viridiplantae</taxon>
        <taxon>Streptophyta</taxon>
        <taxon>Embryophyta</taxon>
        <taxon>Tracheophyta</taxon>
        <taxon>Spermatophyta</taxon>
        <taxon>Magnoliopsida</taxon>
        <taxon>Magnoliidae</taxon>
        <taxon>Laurales</taxon>
        <taxon>Lauraceae</taxon>
        <taxon>Cinnamomum</taxon>
    </lineage>
</organism>
<dbReference type="CDD" id="cd06407">
    <property type="entry name" value="PB1_NLP"/>
    <property type="match status" value="1"/>
</dbReference>
<accession>A0A3S3NED0</accession>
<reference evidence="8 9" key="1">
    <citation type="journal article" date="2019" name="Nat. Plants">
        <title>Stout camphor tree genome fills gaps in understanding of flowering plant genome evolution.</title>
        <authorList>
            <person name="Chaw S.M."/>
            <person name="Liu Y.C."/>
            <person name="Wu Y.W."/>
            <person name="Wang H.Y."/>
            <person name="Lin C.I."/>
            <person name="Wu C.S."/>
            <person name="Ke H.M."/>
            <person name="Chang L.Y."/>
            <person name="Hsu C.Y."/>
            <person name="Yang H.T."/>
            <person name="Sudianto E."/>
            <person name="Hsu M.H."/>
            <person name="Wu K.P."/>
            <person name="Wang L.N."/>
            <person name="Leebens-Mack J.H."/>
            <person name="Tsai I.J."/>
        </authorList>
    </citation>
    <scope>NUCLEOTIDE SEQUENCE [LARGE SCALE GENOMIC DNA]</scope>
    <source>
        <strain evidence="9">cv. Chaw 1501</strain>
        <tissue evidence="8">Young leaves</tissue>
    </source>
</reference>
<dbReference type="Proteomes" id="UP000283530">
    <property type="component" value="Unassembled WGS sequence"/>
</dbReference>
<protein>
    <submittedName>
        <fullName evidence="8">Protein NLP4</fullName>
    </submittedName>
</protein>
<dbReference type="InterPro" id="IPR055081">
    <property type="entry name" value="NLP1-9_GAF"/>
</dbReference>
<dbReference type="Pfam" id="PF22922">
    <property type="entry name" value="GAF_NLP"/>
    <property type="match status" value="2"/>
</dbReference>
<dbReference type="Gene3D" id="3.10.20.90">
    <property type="entry name" value="Phosphatidylinositol 3-kinase Catalytic Subunit, Chain A, domain 1"/>
    <property type="match status" value="1"/>
</dbReference>
<dbReference type="EMBL" id="QPKB01000008">
    <property type="protein sequence ID" value="RWR90584.1"/>
    <property type="molecule type" value="Genomic_DNA"/>
</dbReference>
<comment type="caution">
    <text evidence="8">The sequence shown here is derived from an EMBL/GenBank/DDBJ whole genome shotgun (WGS) entry which is preliminary data.</text>
</comment>
<dbReference type="PROSITE" id="PS51519">
    <property type="entry name" value="RWP_RK"/>
    <property type="match status" value="1"/>
</dbReference>
<gene>
    <name evidence="8" type="ORF">CKAN_01968300</name>
</gene>
<dbReference type="InterPro" id="IPR003035">
    <property type="entry name" value="RWP-RK_dom"/>
</dbReference>
<dbReference type="InterPro" id="IPR000270">
    <property type="entry name" value="PB1_dom"/>
</dbReference>
<dbReference type="InterPro" id="IPR045012">
    <property type="entry name" value="NLP"/>
</dbReference>
<proteinExistence type="predicted"/>
<dbReference type="InterPro" id="IPR053793">
    <property type="entry name" value="PB1-like"/>
</dbReference>
<keyword evidence="2" id="KW-0238">DNA-binding</keyword>
<dbReference type="PANTHER" id="PTHR32002:SF44">
    <property type="entry name" value="PROTEIN NLP4"/>
    <property type="match status" value="1"/>
</dbReference>
<keyword evidence="4" id="KW-0539">Nucleus</keyword>
<feature type="domain" description="RWP-RK" evidence="6">
    <location>
        <begin position="681"/>
        <end position="774"/>
    </location>
</feature>
<feature type="compositionally biased region" description="Polar residues" evidence="5">
    <location>
        <begin position="550"/>
        <end position="564"/>
    </location>
</feature>
<dbReference type="PROSITE" id="PS51745">
    <property type="entry name" value="PB1"/>
    <property type="match status" value="1"/>
</dbReference>
<name>A0A3S3NED0_9MAGN</name>
<keyword evidence="1" id="KW-0805">Transcription regulation</keyword>
<keyword evidence="3" id="KW-0804">Transcription</keyword>
<dbReference type="STRING" id="337451.A0A3S3NED0"/>
<feature type="domain" description="PB1" evidence="7">
    <location>
        <begin position="932"/>
        <end position="1015"/>
    </location>
</feature>
<evidence type="ECO:0000259" key="6">
    <source>
        <dbReference type="PROSITE" id="PS51519"/>
    </source>
</evidence>
<evidence type="ECO:0000256" key="2">
    <source>
        <dbReference type="ARBA" id="ARBA00023125"/>
    </source>
</evidence>
<feature type="compositionally biased region" description="Polar residues" evidence="5">
    <location>
        <begin position="792"/>
        <end position="818"/>
    </location>
</feature>
<dbReference type="SUPFAM" id="SSF54277">
    <property type="entry name" value="CAD &amp; PB1 domains"/>
    <property type="match status" value="1"/>
</dbReference>
<dbReference type="AlphaFoldDB" id="A0A3S3NED0"/>
<dbReference type="SMART" id="SM00666">
    <property type="entry name" value="PB1"/>
    <property type="match status" value="1"/>
</dbReference>
<dbReference type="Pfam" id="PF00564">
    <property type="entry name" value="PB1"/>
    <property type="match status" value="1"/>
</dbReference>
<evidence type="ECO:0000256" key="5">
    <source>
        <dbReference type="SAM" id="MobiDB-lite"/>
    </source>
</evidence>
<evidence type="ECO:0000256" key="1">
    <source>
        <dbReference type="ARBA" id="ARBA00023015"/>
    </source>
</evidence>